<dbReference type="InterPro" id="IPR026058">
    <property type="entry name" value="LIPIN"/>
</dbReference>
<feature type="compositionally biased region" description="Basic and acidic residues" evidence="3">
    <location>
        <begin position="208"/>
        <end position="229"/>
    </location>
</feature>
<feature type="region of interest" description="Disordered" evidence="3">
    <location>
        <begin position="645"/>
        <end position="727"/>
    </location>
</feature>
<dbReference type="GO" id="GO:0009062">
    <property type="term" value="P:fatty acid catabolic process"/>
    <property type="evidence" value="ECO:0007669"/>
    <property type="project" value="TreeGrafter"/>
</dbReference>
<dbReference type="GO" id="GO:0003713">
    <property type="term" value="F:transcription coactivator activity"/>
    <property type="evidence" value="ECO:0007669"/>
    <property type="project" value="TreeGrafter"/>
</dbReference>
<dbReference type="InterPro" id="IPR007651">
    <property type="entry name" value="Lipin_N"/>
</dbReference>
<protein>
    <submittedName>
        <fullName evidence="5">Uncharacterized protein, isoform D</fullName>
    </submittedName>
</protein>
<reference evidence="5 6" key="1">
    <citation type="journal article" date="2007" name="Nature">
        <title>Evolution of genes and genomes on the Drosophila phylogeny.</title>
        <authorList>
            <consortium name="Drosophila 12 Genomes Consortium"/>
            <person name="Clark A.G."/>
            <person name="Eisen M.B."/>
            <person name="Smith D.R."/>
            <person name="Bergman C.M."/>
            <person name="Oliver B."/>
            <person name="Markow T.A."/>
            <person name="Kaufman T.C."/>
            <person name="Kellis M."/>
            <person name="Gelbart W."/>
            <person name="Iyer V.N."/>
            <person name="Pollard D.A."/>
            <person name="Sackton T.B."/>
            <person name="Larracuente A.M."/>
            <person name="Singh N.D."/>
            <person name="Abad J.P."/>
            <person name="Abt D.N."/>
            <person name="Adryan B."/>
            <person name="Aguade M."/>
            <person name="Akashi H."/>
            <person name="Anderson W.W."/>
            <person name="Aquadro C.F."/>
            <person name="Ardell D.H."/>
            <person name="Arguello R."/>
            <person name="Artieri C.G."/>
            <person name="Barbash D.A."/>
            <person name="Barker D."/>
            <person name="Barsanti P."/>
            <person name="Batterham P."/>
            <person name="Batzoglou S."/>
            <person name="Begun D."/>
            <person name="Bhutkar A."/>
            <person name="Blanco E."/>
            <person name="Bosak S.A."/>
            <person name="Bradley R.K."/>
            <person name="Brand A.D."/>
            <person name="Brent M.R."/>
            <person name="Brooks A.N."/>
            <person name="Brown R.H."/>
            <person name="Butlin R.K."/>
            <person name="Caggese C."/>
            <person name="Calvi B.R."/>
            <person name="Bernardo de Carvalho A."/>
            <person name="Caspi A."/>
            <person name="Castrezana S."/>
            <person name="Celniker S.E."/>
            <person name="Chang J.L."/>
            <person name="Chapple C."/>
            <person name="Chatterji S."/>
            <person name="Chinwalla A."/>
            <person name="Civetta A."/>
            <person name="Clifton S.W."/>
            <person name="Comeron J.M."/>
            <person name="Costello J.C."/>
            <person name="Coyne J.A."/>
            <person name="Daub J."/>
            <person name="David R.G."/>
            <person name="Delcher A.L."/>
            <person name="Delehaunty K."/>
            <person name="Do C.B."/>
            <person name="Ebling H."/>
            <person name="Edwards K."/>
            <person name="Eickbush T."/>
            <person name="Evans J.D."/>
            <person name="Filipski A."/>
            <person name="Findeiss S."/>
            <person name="Freyhult E."/>
            <person name="Fulton L."/>
            <person name="Fulton R."/>
            <person name="Garcia A.C."/>
            <person name="Gardiner A."/>
            <person name="Garfield D.A."/>
            <person name="Garvin B.E."/>
            <person name="Gibson G."/>
            <person name="Gilbert D."/>
            <person name="Gnerre S."/>
            <person name="Godfrey J."/>
            <person name="Good R."/>
            <person name="Gotea V."/>
            <person name="Gravely B."/>
            <person name="Greenberg A.J."/>
            <person name="Griffiths-Jones S."/>
            <person name="Gross S."/>
            <person name="Guigo R."/>
            <person name="Gustafson E.A."/>
            <person name="Haerty W."/>
            <person name="Hahn M.W."/>
            <person name="Halligan D.L."/>
            <person name="Halpern A.L."/>
            <person name="Halter G.M."/>
            <person name="Han M.V."/>
            <person name="Heger A."/>
            <person name="Hillier L."/>
            <person name="Hinrichs A.S."/>
            <person name="Holmes I."/>
            <person name="Hoskins R.A."/>
            <person name="Hubisz M.J."/>
            <person name="Hultmark D."/>
            <person name="Huntley M.A."/>
            <person name="Jaffe D.B."/>
            <person name="Jagadeeshan S."/>
            <person name="Jeck W.R."/>
            <person name="Johnson J."/>
            <person name="Jones C.D."/>
            <person name="Jordan W.C."/>
            <person name="Karpen G.H."/>
            <person name="Kataoka E."/>
            <person name="Keightley P.D."/>
            <person name="Kheradpour P."/>
            <person name="Kirkness E.F."/>
            <person name="Koerich L.B."/>
            <person name="Kristiansen K."/>
            <person name="Kudrna D."/>
            <person name="Kulathinal R.J."/>
            <person name="Kumar S."/>
            <person name="Kwok R."/>
            <person name="Lander E."/>
            <person name="Langley C.H."/>
            <person name="Lapoint R."/>
            <person name="Lazzaro B.P."/>
            <person name="Lee S.J."/>
            <person name="Levesque L."/>
            <person name="Li R."/>
            <person name="Lin C.F."/>
            <person name="Lin M.F."/>
            <person name="Lindblad-Toh K."/>
            <person name="Llopart A."/>
            <person name="Long M."/>
            <person name="Low L."/>
            <person name="Lozovsky E."/>
            <person name="Lu J."/>
            <person name="Luo M."/>
            <person name="Machado C.A."/>
            <person name="Makalowski W."/>
            <person name="Marzo M."/>
            <person name="Matsuda M."/>
            <person name="Matzkin L."/>
            <person name="McAllister B."/>
            <person name="McBride C.S."/>
            <person name="McKernan B."/>
            <person name="McKernan K."/>
            <person name="Mendez-Lago M."/>
            <person name="Minx P."/>
            <person name="Mollenhauer M.U."/>
            <person name="Montooth K."/>
            <person name="Mount S.M."/>
            <person name="Mu X."/>
            <person name="Myers E."/>
            <person name="Negre B."/>
            <person name="Newfeld S."/>
            <person name="Nielsen R."/>
            <person name="Noor M.A."/>
            <person name="O'Grady P."/>
            <person name="Pachter L."/>
            <person name="Papaceit M."/>
            <person name="Parisi M.J."/>
            <person name="Parisi M."/>
            <person name="Parts L."/>
            <person name="Pedersen J.S."/>
            <person name="Pesole G."/>
            <person name="Phillippy A.M."/>
            <person name="Ponting C.P."/>
            <person name="Pop M."/>
            <person name="Porcelli D."/>
            <person name="Powell J.R."/>
            <person name="Prohaska S."/>
            <person name="Pruitt K."/>
            <person name="Puig M."/>
            <person name="Quesneville H."/>
            <person name="Ram K.R."/>
            <person name="Rand D."/>
            <person name="Rasmussen M.D."/>
            <person name="Reed L.K."/>
            <person name="Reenan R."/>
            <person name="Reily A."/>
            <person name="Remington K.A."/>
            <person name="Rieger T.T."/>
            <person name="Ritchie M.G."/>
            <person name="Robin C."/>
            <person name="Rogers Y.H."/>
            <person name="Rohde C."/>
            <person name="Rozas J."/>
            <person name="Rubenfield M.J."/>
            <person name="Ruiz A."/>
            <person name="Russo S."/>
            <person name="Salzberg S.L."/>
            <person name="Sanchez-Gracia A."/>
            <person name="Saranga D.J."/>
            <person name="Sato H."/>
            <person name="Schaeffer S.W."/>
            <person name="Schatz M.C."/>
            <person name="Schlenke T."/>
            <person name="Schwartz R."/>
            <person name="Segarra C."/>
            <person name="Singh R.S."/>
            <person name="Sirot L."/>
            <person name="Sirota M."/>
            <person name="Sisneros N.B."/>
            <person name="Smith C.D."/>
            <person name="Smith T.F."/>
            <person name="Spieth J."/>
            <person name="Stage D.E."/>
            <person name="Stark A."/>
            <person name="Stephan W."/>
            <person name="Strausberg R.L."/>
            <person name="Strempel S."/>
            <person name="Sturgill D."/>
            <person name="Sutton G."/>
            <person name="Sutton G.G."/>
            <person name="Tao W."/>
            <person name="Teichmann S."/>
            <person name="Tobari Y.N."/>
            <person name="Tomimura Y."/>
            <person name="Tsolas J.M."/>
            <person name="Valente V.L."/>
            <person name="Venter E."/>
            <person name="Venter J.C."/>
            <person name="Vicario S."/>
            <person name="Vieira F.G."/>
            <person name="Vilella A.J."/>
            <person name="Villasante A."/>
            <person name="Walenz B."/>
            <person name="Wang J."/>
            <person name="Wasserman M."/>
            <person name="Watts T."/>
            <person name="Wilson D."/>
            <person name="Wilson R.K."/>
            <person name="Wing R.A."/>
            <person name="Wolfner M.F."/>
            <person name="Wong A."/>
            <person name="Wong G.K."/>
            <person name="Wu C.I."/>
            <person name="Wu G."/>
            <person name="Yamamoto D."/>
            <person name="Yang H.P."/>
            <person name="Yang S.P."/>
            <person name="Yorke J.A."/>
            <person name="Yoshida K."/>
            <person name="Zdobnov E."/>
            <person name="Zhang P."/>
            <person name="Zhang Y."/>
            <person name="Zimin A.V."/>
            <person name="Baldwin J."/>
            <person name="Abdouelleil A."/>
            <person name="Abdulkadir J."/>
            <person name="Abebe A."/>
            <person name="Abera B."/>
            <person name="Abreu J."/>
            <person name="Acer S.C."/>
            <person name="Aftuck L."/>
            <person name="Alexander A."/>
            <person name="An P."/>
            <person name="Anderson E."/>
            <person name="Anderson S."/>
            <person name="Arachi H."/>
            <person name="Azer M."/>
            <person name="Bachantsang P."/>
            <person name="Barry A."/>
            <person name="Bayul T."/>
            <person name="Berlin A."/>
            <person name="Bessette D."/>
            <person name="Bloom T."/>
            <person name="Blye J."/>
            <person name="Boguslavskiy L."/>
            <person name="Bonnet C."/>
            <person name="Boukhgalter B."/>
            <person name="Bourzgui I."/>
            <person name="Brown A."/>
            <person name="Cahill P."/>
            <person name="Channer S."/>
            <person name="Cheshatsang Y."/>
            <person name="Chuda L."/>
            <person name="Citroen M."/>
            <person name="Collymore A."/>
            <person name="Cooke P."/>
            <person name="Costello M."/>
            <person name="D'Aco K."/>
            <person name="Daza R."/>
            <person name="De Haan G."/>
            <person name="DeGray S."/>
            <person name="DeMaso C."/>
            <person name="Dhargay N."/>
            <person name="Dooley K."/>
            <person name="Dooley E."/>
            <person name="Doricent M."/>
            <person name="Dorje P."/>
            <person name="Dorjee K."/>
            <person name="Dupes A."/>
            <person name="Elong R."/>
            <person name="Falk J."/>
            <person name="Farina A."/>
            <person name="Faro S."/>
            <person name="Ferguson D."/>
            <person name="Fisher S."/>
            <person name="Foley C.D."/>
            <person name="Franke A."/>
            <person name="Friedrich D."/>
            <person name="Gadbois L."/>
            <person name="Gearin G."/>
            <person name="Gearin C.R."/>
            <person name="Giannoukos G."/>
            <person name="Goode T."/>
            <person name="Graham J."/>
            <person name="Grandbois E."/>
            <person name="Grewal S."/>
            <person name="Gyaltsen K."/>
            <person name="Hafez N."/>
            <person name="Hagos B."/>
            <person name="Hall J."/>
            <person name="Henson C."/>
            <person name="Hollinger A."/>
            <person name="Honan T."/>
            <person name="Huard M.D."/>
            <person name="Hughes L."/>
            <person name="Hurhula B."/>
            <person name="Husby M.E."/>
            <person name="Kamat A."/>
            <person name="Kanga B."/>
            <person name="Kashin S."/>
            <person name="Khazanovich D."/>
            <person name="Kisner P."/>
            <person name="Lance K."/>
            <person name="Lara M."/>
            <person name="Lee W."/>
            <person name="Lennon N."/>
            <person name="Letendre F."/>
            <person name="LeVine R."/>
            <person name="Lipovsky A."/>
            <person name="Liu X."/>
            <person name="Liu J."/>
            <person name="Liu S."/>
            <person name="Lokyitsang T."/>
            <person name="Lokyitsang Y."/>
            <person name="Lubonja R."/>
            <person name="Lui A."/>
            <person name="MacDonald P."/>
            <person name="Magnisalis V."/>
            <person name="Maru K."/>
            <person name="Matthews C."/>
            <person name="McCusker W."/>
            <person name="McDonough S."/>
            <person name="Mehta T."/>
            <person name="Meldrim J."/>
            <person name="Meneus L."/>
            <person name="Mihai O."/>
            <person name="Mihalev A."/>
            <person name="Mihova T."/>
            <person name="Mittelman R."/>
            <person name="Mlenga V."/>
            <person name="Montmayeur A."/>
            <person name="Mulrain L."/>
            <person name="Navidi A."/>
            <person name="Naylor J."/>
            <person name="Negash T."/>
            <person name="Nguyen T."/>
            <person name="Nguyen N."/>
            <person name="Nicol R."/>
            <person name="Norbu C."/>
            <person name="Norbu N."/>
            <person name="Novod N."/>
            <person name="O'Neill B."/>
            <person name="Osman S."/>
            <person name="Markiewicz E."/>
            <person name="Oyono O.L."/>
            <person name="Patti C."/>
            <person name="Phunkhang P."/>
            <person name="Pierre F."/>
            <person name="Priest M."/>
            <person name="Raghuraman S."/>
            <person name="Rege F."/>
            <person name="Reyes R."/>
            <person name="Rise C."/>
            <person name="Rogov P."/>
            <person name="Ross K."/>
            <person name="Ryan E."/>
            <person name="Settipalli S."/>
            <person name="Shea T."/>
            <person name="Sherpa N."/>
            <person name="Shi L."/>
            <person name="Shih D."/>
            <person name="Sparrow T."/>
            <person name="Spaulding J."/>
            <person name="Stalker J."/>
            <person name="Stange-Thomann N."/>
            <person name="Stavropoulos S."/>
            <person name="Stone C."/>
            <person name="Strader C."/>
            <person name="Tesfaye S."/>
            <person name="Thomson T."/>
            <person name="Thoulutsang Y."/>
            <person name="Thoulutsang D."/>
            <person name="Topham K."/>
            <person name="Topping I."/>
            <person name="Tsamla T."/>
            <person name="Vassiliev H."/>
            <person name="Vo A."/>
            <person name="Wangchuk T."/>
            <person name="Wangdi T."/>
            <person name="Weiand M."/>
            <person name="Wilkinson J."/>
            <person name="Wilson A."/>
            <person name="Yadav S."/>
            <person name="Young G."/>
            <person name="Yu Q."/>
            <person name="Zembek L."/>
            <person name="Zhong D."/>
            <person name="Zimmer A."/>
            <person name="Zwirko Z."/>
            <person name="Jaffe D.B."/>
            <person name="Alvarez P."/>
            <person name="Brockman W."/>
            <person name="Butler J."/>
            <person name="Chin C."/>
            <person name="Gnerre S."/>
            <person name="Grabherr M."/>
            <person name="Kleber M."/>
            <person name="Mauceli E."/>
            <person name="MacCallum I."/>
        </authorList>
    </citation>
    <scope>NUCLEOTIDE SEQUENCE [LARGE SCALE GENOMIC DNA]</scope>
    <source>
        <strain evidence="6">Tucson 15010-1051.87</strain>
    </source>
</reference>
<dbReference type="GO" id="GO:0045944">
    <property type="term" value="P:positive regulation of transcription by RNA polymerase II"/>
    <property type="evidence" value="ECO:0007669"/>
    <property type="project" value="TreeGrafter"/>
</dbReference>
<dbReference type="GO" id="GO:0005634">
    <property type="term" value="C:nucleus"/>
    <property type="evidence" value="ECO:0007669"/>
    <property type="project" value="TreeGrafter"/>
</dbReference>
<feature type="compositionally biased region" description="Polar residues" evidence="3">
    <location>
        <begin position="673"/>
        <end position="706"/>
    </location>
</feature>
<dbReference type="GO" id="GO:0019432">
    <property type="term" value="P:triglyceride biosynthetic process"/>
    <property type="evidence" value="ECO:0007669"/>
    <property type="project" value="TreeGrafter"/>
</dbReference>
<feature type="compositionally biased region" description="Polar residues" evidence="3">
    <location>
        <begin position="338"/>
        <end position="349"/>
    </location>
</feature>
<sequence>MHSLARVFSNLQDFYNDINAATLTGAIDVIVVEQKDGEFQCSPFHVRFGKLGVLRSREKVVDIEINGVPVDIQMKLGDSGEAFFVEECPDDDDEELPANLATSPIPKSFLQSLNKVNDSLEEIRGVTADKSASEELQIPLPLPRRNSIDLSKEEPKEIATEGGKFENQASDYTHRRHTDNILERRDLREKIKEFTTQKMRQEWAEHEELFQEKKQPEKVEKLPEPKSEPEPQPAPEPEVAQTPPSAKSDLLLMAPAGTAAAAAPTVISEANKDDVKSKTKKRRKKSQMKKKNSQRKTSSSSSAGSAAGGDATNADAISLSSLQVSNIDETDVAASVSITHTNSSSNDEQASPALLTAHTGNDSPLSELEHTVTPTNAARHDLDIHFFSDTEITTPTGIGAGGAGRGAGRPSTPIQSDSELETTMRDKRHGVDDENSALWNWGELPTPEQAKGAVSAADAQQSQRHWMLSNMFSFMKRANRLRKEGANEAGDIYLSDLDLGRMDPEMAALYFPSPKNKEAKQTNSGDEDRESGNGTSLPHSPSSLEENQKSMDSDFDESKQLAPQGKKYLDFVAMSMCGMQENGAPPRDEDFDRQLVTYPDDAIEQLISPAARVGGDDKPEAVHPTDNVGQTKRSWWIWRRSQDAVPSQVNNADKKHQNSAALGKDEKDGDQAAVSTQTSRPNSPDISDPTLSKSDSLGNAENTSALVDNLEELTMGSNKSDEPKERYKKTLRLSSAAIKKLNLKEGMNEIEFSVTTAYQGTTRCKCYLFRWKHNDKVVISDIDGTITKSDVLGHILPMVGKDWAQLGVAQLFSKIEQNGYKLLYLSARAIGQSRVTREYLRSIRQGNVMLPDGPLLLNPTSLISAFHREVIEKKPEQFKIACLSDIRDLFPDKEPFYAGYGNRINDVWAYRAVGIPIMRIFTINTKGELKHELTQTFQSSYCSMTYIVDQLFPPVKHDEVAIEFSNFNYWRDPIPDLPELETALVPPNKLDTATLRPIPEK</sequence>
<feature type="compositionally biased region" description="Polar residues" evidence="3">
    <location>
        <begin position="532"/>
        <end position="545"/>
    </location>
</feature>
<feature type="compositionally biased region" description="Basic and acidic residues" evidence="3">
    <location>
        <begin position="546"/>
        <end position="559"/>
    </location>
</feature>
<dbReference type="GO" id="GO:0032869">
    <property type="term" value="P:cellular response to insulin stimulus"/>
    <property type="evidence" value="ECO:0007669"/>
    <property type="project" value="TreeGrafter"/>
</dbReference>
<evidence type="ECO:0000256" key="2">
    <source>
        <dbReference type="ARBA" id="ARBA00005476"/>
    </source>
</evidence>
<dbReference type="Pfam" id="PF08235">
    <property type="entry name" value="LNS2"/>
    <property type="match status" value="1"/>
</dbReference>
<evidence type="ECO:0000256" key="3">
    <source>
        <dbReference type="SAM" id="MobiDB-lite"/>
    </source>
</evidence>
<evidence type="ECO:0000256" key="1">
    <source>
        <dbReference type="ARBA" id="ARBA00001180"/>
    </source>
</evidence>
<feature type="compositionally biased region" description="Basic and acidic residues" evidence="3">
    <location>
        <begin position="146"/>
        <end position="159"/>
    </location>
</feature>
<name>A0A0Q9WFI9_DROVI</name>
<dbReference type="SMART" id="SM00775">
    <property type="entry name" value="LNS2"/>
    <property type="match status" value="1"/>
</dbReference>
<dbReference type="OrthoDB" id="4567at2759"/>
<gene>
    <name evidence="5" type="primary">Dvir\GJ20221</name>
    <name evidence="5" type="ORF">Dvir_GJ20221</name>
</gene>
<dbReference type="InterPro" id="IPR013209">
    <property type="entry name" value="LNS2"/>
</dbReference>
<dbReference type="PANTHER" id="PTHR12181:SF12">
    <property type="entry name" value="PHOSPHATIDATE PHOSPHATASE"/>
    <property type="match status" value="1"/>
</dbReference>
<dbReference type="SUPFAM" id="SSF47954">
    <property type="entry name" value="Cyclin-like"/>
    <property type="match status" value="1"/>
</dbReference>
<organism evidence="5 6">
    <name type="scientific">Drosophila virilis</name>
    <name type="common">Fruit fly</name>
    <dbReference type="NCBI Taxonomy" id="7244"/>
    <lineage>
        <taxon>Eukaryota</taxon>
        <taxon>Metazoa</taxon>
        <taxon>Ecdysozoa</taxon>
        <taxon>Arthropoda</taxon>
        <taxon>Hexapoda</taxon>
        <taxon>Insecta</taxon>
        <taxon>Pterygota</taxon>
        <taxon>Neoptera</taxon>
        <taxon>Endopterygota</taxon>
        <taxon>Diptera</taxon>
        <taxon>Brachycera</taxon>
        <taxon>Muscomorpha</taxon>
        <taxon>Ephydroidea</taxon>
        <taxon>Drosophilidae</taxon>
        <taxon>Drosophila</taxon>
    </lineage>
</organism>
<feature type="compositionally biased region" description="Basic and acidic residues" evidence="3">
    <location>
        <begin position="422"/>
        <end position="432"/>
    </location>
</feature>
<dbReference type="InterPro" id="IPR036412">
    <property type="entry name" value="HAD-like_sf"/>
</dbReference>
<dbReference type="AlphaFoldDB" id="A0A0Q9WFI9"/>
<accession>A0A0Q9WFI9</accession>
<feature type="compositionally biased region" description="Basic residues" evidence="3">
    <location>
        <begin position="278"/>
        <end position="294"/>
    </location>
</feature>
<feature type="domain" description="LNS2/PITP" evidence="4">
    <location>
        <begin position="777"/>
        <end position="932"/>
    </location>
</feature>
<dbReference type="SUPFAM" id="SSF56784">
    <property type="entry name" value="HAD-like"/>
    <property type="match status" value="1"/>
</dbReference>
<evidence type="ECO:0000259" key="4">
    <source>
        <dbReference type="SMART" id="SM00775"/>
    </source>
</evidence>
<dbReference type="PANTHER" id="PTHR12181">
    <property type="entry name" value="LIPIN"/>
    <property type="match status" value="1"/>
</dbReference>
<dbReference type="Pfam" id="PF04571">
    <property type="entry name" value="Lipin_N"/>
    <property type="match status" value="1"/>
</dbReference>
<feature type="compositionally biased region" description="Low complexity" evidence="3">
    <location>
        <begin position="295"/>
        <end position="312"/>
    </location>
</feature>
<dbReference type="InterPro" id="IPR031315">
    <property type="entry name" value="LNS2/PITP"/>
</dbReference>
<dbReference type="GO" id="GO:0008195">
    <property type="term" value="F:phosphatidate phosphatase activity"/>
    <property type="evidence" value="ECO:0007669"/>
    <property type="project" value="UniProtKB-EC"/>
</dbReference>
<feature type="compositionally biased region" description="Low complexity" evidence="3">
    <location>
        <begin position="254"/>
        <end position="265"/>
    </location>
</feature>
<dbReference type="InterPro" id="IPR036915">
    <property type="entry name" value="Cyclin-like_sf"/>
</dbReference>
<dbReference type="EMBL" id="CH940648">
    <property type="protein sequence ID" value="KRF80095.1"/>
    <property type="molecule type" value="Genomic_DNA"/>
</dbReference>
<feature type="region of interest" description="Disordered" evidence="3">
    <location>
        <begin position="144"/>
        <end position="178"/>
    </location>
</feature>
<evidence type="ECO:0000313" key="6">
    <source>
        <dbReference type="Proteomes" id="UP000008792"/>
    </source>
</evidence>
<feature type="region of interest" description="Disordered" evidence="3">
    <location>
        <begin position="208"/>
        <end position="312"/>
    </location>
</feature>
<dbReference type="Proteomes" id="UP000008792">
    <property type="component" value="Unassembled WGS sequence"/>
</dbReference>
<keyword evidence="6" id="KW-1185">Reference proteome</keyword>
<proteinExistence type="inferred from homology"/>
<feature type="region of interest" description="Disordered" evidence="3">
    <location>
        <begin position="338"/>
        <end position="368"/>
    </location>
</feature>
<evidence type="ECO:0000313" key="5">
    <source>
        <dbReference type="EMBL" id="KRF80095.1"/>
    </source>
</evidence>
<feature type="region of interest" description="Disordered" evidence="3">
    <location>
        <begin position="396"/>
        <end position="439"/>
    </location>
</feature>
<feature type="compositionally biased region" description="Gly residues" evidence="3">
    <location>
        <begin position="398"/>
        <end position="407"/>
    </location>
</feature>
<comment type="catalytic activity">
    <reaction evidence="1">
        <text>a 1,2-diacyl-sn-glycero-3-phosphate + H2O = a 1,2-diacyl-sn-glycerol + phosphate</text>
        <dbReference type="Rhea" id="RHEA:27429"/>
        <dbReference type="ChEBI" id="CHEBI:15377"/>
        <dbReference type="ChEBI" id="CHEBI:17815"/>
        <dbReference type="ChEBI" id="CHEBI:43474"/>
        <dbReference type="ChEBI" id="CHEBI:58608"/>
        <dbReference type="EC" id="3.1.3.4"/>
    </reaction>
    <physiologicalReaction direction="left-to-right" evidence="1">
        <dbReference type="Rhea" id="RHEA:27430"/>
    </physiologicalReaction>
</comment>
<comment type="similarity">
    <text evidence="2">Belongs to the lipin family.</text>
</comment>
<feature type="region of interest" description="Disordered" evidence="3">
    <location>
        <begin position="509"/>
        <end position="560"/>
    </location>
</feature>